<proteinExistence type="predicted"/>
<dbReference type="Pfam" id="PF13231">
    <property type="entry name" value="PMT_2"/>
    <property type="match status" value="1"/>
</dbReference>
<feature type="transmembrane region" description="Helical" evidence="8">
    <location>
        <begin position="65"/>
        <end position="97"/>
    </location>
</feature>
<keyword evidence="6 8" id="KW-1133">Transmembrane helix</keyword>
<evidence type="ECO:0000259" key="9">
    <source>
        <dbReference type="Pfam" id="PF13231"/>
    </source>
</evidence>
<evidence type="ECO:0000256" key="1">
    <source>
        <dbReference type="ARBA" id="ARBA00004651"/>
    </source>
</evidence>
<reference evidence="10" key="1">
    <citation type="submission" date="2018-05" db="EMBL/GenBank/DDBJ databases">
        <authorList>
            <person name="Lanie J.A."/>
            <person name="Ng W.-L."/>
            <person name="Kazmierczak K.M."/>
            <person name="Andrzejewski T.M."/>
            <person name="Davidsen T.M."/>
            <person name="Wayne K.J."/>
            <person name="Tettelin H."/>
            <person name="Glass J.I."/>
            <person name="Rusch D."/>
            <person name="Podicherti R."/>
            <person name="Tsui H.-C.T."/>
            <person name="Winkler M.E."/>
        </authorList>
    </citation>
    <scope>NUCLEOTIDE SEQUENCE</scope>
</reference>
<keyword evidence="3" id="KW-0328">Glycosyltransferase</keyword>
<protein>
    <recommendedName>
        <fullName evidence="9">Glycosyltransferase RgtA/B/C/D-like domain-containing protein</fullName>
    </recommendedName>
</protein>
<sequence>MSVFLYNFGRKEFNRNTGIILFTTFWINILFHTNGVVITPDAPLSFFSLLSICVYYKAYMKNPNYFYLAGLLLGLAFLSKISILFIAIGIGLFPIICPQYRNHLKDHRFYLSFLIALIIFSPFIVWNAQNDWAFVKYQGGHISGRGNINSFIELWSGVALLLGPVLFYYTVTLSWRHIASLTKG</sequence>
<dbReference type="InterPro" id="IPR050297">
    <property type="entry name" value="LipidA_mod_glycosyltrf_83"/>
</dbReference>
<evidence type="ECO:0000256" key="4">
    <source>
        <dbReference type="ARBA" id="ARBA00022679"/>
    </source>
</evidence>
<evidence type="ECO:0000256" key="5">
    <source>
        <dbReference type="ARBA" id="ARBA00022692"/>
    </source>
</evidence>
<dbReference type="GO" id="GO:0016763">
    <property type="term" value="F:pentosyltransferase activity"/>
    <property type="evidence" value="ECO:0007669"/>
    <property type="project" value="TreeGrafter"/>
</dbReference>
<evidence type="ECO:0000313" key="10">
    <source>
        <dbReference type="EMBL" id="SVD42647.1"/>
    </source>
</evidence>
<comment type="subcellular location">
    <subcellularLocation>
        <location evidence="1">Cell membrane</location>
        <topology evidence="1">Multi-pass membrane protein</topology>
    </subcellularLocation>
</comment>
<feature type="transmembrane region" description="Helical" evidence="8">
    <location>
        <begin position="109"/>
        <end position="128"/>
    </location>
</feature>
<accession>A0A382V893</accession>
<keyword evidence="7 8" id="KW-0472">Membrane</keyword>
<gene>
    <name evidence="10" type="ORF">METZ01_LOCUS395501</name>
</gene>
<dbReference type="AlphaFoldDB" id="A0A382V893"/>
<dbReference type="GO" id="GO:0005886">
    <property type="term" value="C:plasma membrane"/>
    <property type="evidence" value="ECO:0007669"/>
    <property type="project" value="UniProtKB-SubCell"/>
</dbReference>
<dbReference type="GO" id="GO:0008610">
    <property type="term" value="P:lipid biosynthetic process"/>
    <property type="evidence" value="ECO:0007669"/>
    <property type="project" value="UniProtKB-ARBA"/>
</dbReference>
<dbReference type="PANTHER" id="PTHR33908">
    <property type="entry name" value="MANNOSYLTRANSFERASE YKCB-RELATED"/>
    <property type="match status" value="1"/>
</dbReference>
<feature type="non-terminal residue" evidence="10">
    <location>
        <position position="184"/>
    </location>
</feature>
<dbReference type="InterPro" id="IPR038731">
    <property type="entry name" value="RgtA/B/C-like"/>
</dbReference>
<feature type="domain" description="Glycosyltransferase RgtA/B/C/D-like" evidence="9">
    <location>
        <begin position="2"/>
        <end position="126"/>
    </location>
</feature>
<evidence type="ECO:0000256" key="2">
    <source>
        <dbReference type="ARBA" id="ARBA00022475"/>
    </source>
</evidence>
<name>A0A382V893_9ZZZZ</name>
<evidence type="ECO:0000256" key="6">
    <source>
        <dbReference type="ARBA" id="ARBA00022989"/>
    </source>
</evidence>
<keyword evidence="5 8" id="KW-0812">Transmembrane</keyword>
<evidence type="ECO:0000256" key="7">
    <source>
        <dbReference type="ARBA" id="ARBA00023136"/>
    </source>
</evidence>
<feature type="transmembrane region" description="Helical" evidence="8">
    <location>
        <begin position="13"/>
        <end position="31"/>
    </location>
</feature>
<keyword evidence="2" id="KW-1003">Cell membrane</keyword>
<evidence type="ECO:0000256" key="3">
    <source>
        <dbReference type="ARBA" id="ARBA00022676"/>
    </source>
</evidence>
<dbReference type="PANTHER" id="PTHR33908:SF11">
    <property type="entry name" value="MEMBRANE PROTEIN"/>
    <property type="match status" value="1"/>
</dbReference>
<dbReference type="EMBL" id="UINC01149904">
    <property type="protein sequence ID" value="SVD42647.1"/>
    <property type="molecule type" value="Genomic_DNA"/>
</dbReference>
<evidence type="ECO:0000256" key="8">
    <source>
        <dbReference type="SAM" id="Phobius"/>
    </source>
</evidence>
<organism evidence="10">
    <name type="scientific">marine metagenome</name>
    <dbReference type="NCBI Taxonomy" id="408172"/>
    <lineage>
        <taxon>unclassified sequences</taxon>
        <taxon>metagenomes</taxon>
        <taxon>ecological metagenomes</taxon>
    </lineage>
</organism>
<feature type="transmembrane region" description="Helical" evidence="8">
    <location>
        <begin position="148"/>
        <end position="171"/>
    </location>
</feature>
<keyword evidence="4" id="KW-0808">Transferase</keyword>